<dbReference type="Pfam" id="PF05721">
    <property type="entry name" value="PhyH"/>
    <property type="match status" value="1"/>
</dbReference>
<dbReference type="RefSeq" id="WP_046912654.1">
    <property type="nucleotide sequence ID" value="NZ_JADBGF010000001.1"/>
</dbReference>
<proteinExistence type="predicted"/>
<evidence type="ECO:0000313" key="1">
    <source>
        <dbReference type="EMBL" id="MBE1599967.1"/>
    </source>
</evidence>
<dbReference type="Gene3D" id="2.60.120.620">
    <property type="entry name" value="q2cbj1_9rhob like domain"/>
    <property type="match status" value="1"/>
</dbReference>
<dbReference type="PANTHER" id="PTHR20883">
    <property type="entry name" value="PHYTANOYL-COA DIOXYGENASE DOMAIN CONTAINING 1"/>
    <property type="match status" value="1"/>
</dbReference>
<dbReference type="Proteomes" id="UP000629287">
    <property type="component" value="Unassembled WGS sequence"/>
</dbReference>
<sequence>MSLTYEEKAGFARDGVAVRRGLVPDALIARASSLIDAWFREEMDASQISAYTQRTFAPELGQHPDLLGLFSDSGAEELATDLLGDIQPVTTTQIQIRIPEDALPTSQPEKAMHVDGVACPHLDPDELRTFSLLVGVVLSDISDPDGGALRYLPGGHQAMARWFRSEWSLGVTEQVPPQIDTESGTAFLGKPGDVLLMHHLVPHSVGRNYTSTPRVMAYFRVSHSSHAQRRLEALRDPWLDYPPLATVTATAPTAR</sequence>
<dbReference type="GeneID" id="86830624"/>
<dbReference type="InterPro" id="IPR008775">
    <property type="entry name" value="Phytyl_CoA_dOase-like"/>
</dbReference>
<gene>
    <name evidence="1" type="ORF">H4687_006096</name>
</gene>
<dbReference type="AlphaFoldDB" id="A0A8I0P9D2"/>
<evidence type="ECO:0000313" key="2">
    <source>
        <dbReference type="Proteomes" id="UP000629287"/>
    </source>
</evidence>
<dbReference type="SUPFAM" id="SSF51197">
    <property type="entry name" value="Clavaminate synthase-like"/>
    <property type="match status" value="1"/>
</dbReference>
<protein>
    <recommendedName>
        <fullName evidence="3">Phytanoyl-CoA dioxygenase</fullName>
    </recommendedName>
</protein>
<dbReference type="EMBL" id="JADBGF010000001">
    <property type="protein sequence ID" value="MBE1599967.1"/>
    <property type="molecule type" value="Genomic_DNA"/>
</dbReference>
<organism evidence="1 2">
    <name type="scientific">Streptomyces stelliscabiei</name>
    <dbReference type="NCBI Taxonomy" id="146820"/>
    <lineage>
        <taxon>Bacteria</taxon>
        <taxon>Bacillati</taxon>
        <taxon>Actinomycetota</taxon>
        <taxon>Actinomycetes</taxon>
        <taxon>Kitasatosporales</taxon>
        <taxon>Streptomycetaceae</taxon>
        <taxon>Streptomyces</taxon>
    </lineage>
</organism>
<name>A0A8I0P9D2_9ACTN</name>
<evidence type="ECO:0008006" key="3">
    <source>
        <dbReference type="Google" id="ProtNLM"/>
    </source>
</evidence>
<dbReference type="GO" id="GO:0005506">
    <property type="term" value="F:iron ion binding"/>
    <property type="evidence" value="ECO:0007669"/>
    <property type="project" value="UniProtKB-ARBA"/>
</dbReference>
<comment type="caution">
    <text evidence="1">The sequence shown here is derived from an EMBL/GenBank/DDBJ whole genome shotgun (WGS) entry which is preliminary data.</text>
</comment>
<keyword evidence="2" id="KW-1185">Reference proteome</keyword>
<reference evidence="1 2" key="1">
    <citation type="submission" date="2020-10" db="EMBL/GenBank/DDBJ databases">
        <title>Sequencing the genomes of 1000 actinobacteria strains.</title>
        <authorList>
            <person name="Klenk H.-P."/>
        </authorList>
    </citation>
    <scope>NUCLEOTIDE SEQUENCE [LARGE SCALE GENOMIC DNA]</scope>
    <source>
        <strain evidence="1 2">DSM 41803</strain>
    </source>
</reference>
<dbReference type="OrthoDB" id="4028205at2"/>
<dbReference type="GO" id="GO:0016706">
    <property type="term" value="F:2-oxoglutarate-dependent dioxygenase activity"/>
    <property type="evidence" value="ECO:0007669"/>
    <property type="project" value="UniProtKB-ARBA"/>
</dbReference>
<dbReference type="PANTHER" id="PTHR20883:SF48">
    <property type="entry name" value="ECTOINE DIOXYGENASE"/>
    <property type="match status" value="1"/>
</dbReference>
<accession>A0A8I0P9D2</accession>